<comment type="caution">
    <text evidence="1">The sequence shown here is derived from an EMBL/GenBank/DDBJ whole genome shotgun (WGS) entry which is preliminary data.</text>
</comment>
<gene>
    <name evidence="1" type="ORF">M2272_000719</name>
</gene>
<organism evidence="1 2">
    <name type="scientific">Mycolicibacterium frederiksbergense</name>
    <dbReference type="NCBI Taxonomy" id="117567"/>
    <lineage>
        <taxon>Bacteria</taxon>
        <taxon>Bacillati</taxon>
        <taxon>Actinomycetota</taxon>
        <taxon>Actinomycetes</taxon>
        <taxon>Mycobacteriales</taxon>
        <taxon>Mycobacteriaceae</taxon>
        <taxon>Mycolicibacterium</taxon>
    </lineage>
</organism>
<proteinExistence type="predicted"/>
<evidence type="ECO:0000313" key="2">
    <source>
        <dbReference type="Proteomes" id="UP001160130"/>
    </source>
</evidence>
<keyword evidence="2" id="KW-1185">Reference proteome</keyword>
<evidence type="ECO:0008006" key="3">
    <source>
        <dbReference type="Google" id="ProtNLM"/>
    </source>
</evidence>
<protein>
    <recommendedName>
        <fullName evidence="3">Integrase</fullName>
    </recommendedName>
</protein>
<sequence>MRTDVLRTDEVIEVWAIYNYLRVCGHSSSTSARLSLGYQ</sequence>
<reference evidence="1 2" key="1">
    <citation type="submission" date="2023-04" db="EMBL/GenBank/DDBJ databases">
        <title>Forest soil microbial communities from Buena Vista Peninsula, Colon Province, Panama.</title>
        <authorList>
            <person name="Bouskill N."/>
        </authorList>
    </citation>
    <scope>NUCLEOTIDE SEQUENCE [LARGE SCALE GENOMIC DNA]</scope>
    <source>
        <strain evidence="1 2">AC80</strain>
    </source>
</reference>
<accession>A0ABT6KTQ7</accession>
<dbReference type="Proteomes" id="UP001160130">
    <property type="component" value="Unassembled WGS sequence"/>
</dbReference>
<dbReference type="EMBL" id="JARXVE010000001">
    <property type="protein sequence ID" value="MDH6194098.1"/>
    <property type="molecule type" value="Genomic_DNA"/>
</dbReference>
<name>A0ABT6KTQ7_9MYCO</name>
<evidence type="ECO:0000313" key="1">
    <source>
        <dbReference type="EMBL" id="MDH6194098.1"/>
    </source>
</evidence>